<evidence type="ECO:0000256" key="2">
    <source>
        <dbReference type="SAM" id="MobiDB-lite"/>
    </source>
</evidence>
<dbReference type="EMBL" id="CAXLJM020000015">
    <property type="protein sequence ID" value="CAL8081423.1"/>
    <property type="molecule type" value="Genomic_DNA"/>
</dbReference>
<keyword evidence="4" id="KW-1185">Reference proteome</keyword>
<comment type="caution">
    <text evidence="3">The sequence shown here is derived from an EMBL/GenBank/DDBJ whole genome shotgun (WGS) entry which is preliminary data.</text>
</comment>
<keyword evidence="1" id="KW-0175">Coiled coil</keyword>
<feature type="coiled-coil region" evidence="1">
    <location>
        <begin position="174"/>
        <end position="218"/>
    </location>
</feature>
<sequence>MDSTMNSTIALPQPSKNCGDPNCPRHGKSQVVAPNVRSNNAPSHCGDKNCRKHGEIATGKPNNEQPKSQWKTVEIEVNRPTHLTAPATNVMTFFTTNNNNVGEPTGTPATSPAKFDSSSNTSYSMMKLEHAKQEINVITAMNINLNHEVLDLKKQLEDERRYRVQERKLRHSMRAELEARVRMCEELKVKLTEAENMVGQLKKKLQQVEMTAQKLRRRASENAQTASKWRSKVLAVQEAQKTLEWKQREAEKLSTYFAKKVREQHSEMHQLQRQLGQSLAESDISEAQSATLDTMNTSMFDIDVEPLTPMRQTTPQES</sequence>
<proteinExistence type="predicted"/>
<dbReference type="Proteomes" id="UP001642540">
    <property type="component" value="Unassembled WGS sequence"/>
</dbReference>
<organism evidence="3 4">
    <name type="scientific">Orchesella dallaii</name>
    <dbReference type="NCBI Taxonomy" id="48710"/>
    <lineage>
        <taxon>Eukaryota</taxon>
        <taxon>Metazoa</taxon>
        <taxon>Ecdysozoa</taxon>
        <taxon>Arthropoda</taxon>
        <taxon>Hexapoda</taxon>
        <taxon>Collembola</taxon>
        <taxon>Entomobryomorpha</taxon>
        <taxon>Entomobryoidea</taxon>
        <taxon>Orchesellidae</taxon>
        <taxon>Orchesellinae</taxon>
        <taxon>Orchesella</taxon>
    </lineage>
</organism>
<name>A0ABP1PXJ5_9HEXA</name>
<gene>
    <name evidence="3" type="ORF">ODALV1_LOCUS4907</name>
</gene>
<feature type="region of interest" description="Disordered" evidence="2">
    <location>
        <begin position="1"/>
        <end position="30"/>
    </location>
</feature>
<reference evidence="3 4" key="1">
    <citation type="submission" date="2024-08" db="EMBL/GenBank/DDBJ databases">
        <authorList>
            <person name="Cucini C."/>
            <person name="Frati F."/>
        </authorList>
    </citation>
    <scope>NUCLEOTIDE SEQUENCE [LARGE SCALE GENOMIC DNA]</scope>
</reference>
<protein>
    <submittedName>
        <fullName evidence="3">Uncharacterized protein</fullName>
    </submittedName>
</protein>
<evidence type="ECO:0000313" key="3">
    <source>
        <dbReference type="EMBL" id="CAL8081423.1"/>
    </source>
</evidence>
<evidence type="ECO:0000313" key="4">
    <source>
        <dbReference type="Proteomes" id="UP001642540"/>
    </source>
</evidence>
<feature type="compositionally biased region" description="Polar residues" evidence="2">
    <location>
        <begin position="1"/>
        <end position="16"/>
    </location>
</feature>
<accession>A0ABP1PXJ5</accession>
<evidence type="ECO:0000256" key="1">
    <source>
        <dbReference type="SAM" id="Coils"/>
    </source>
</evidence>